<keyword evidence="9" id="KW-1185">Reference proteome</keyword>
<feature type="transmembrane region" description="Helical" evidence="6">
    <location>
        <begin position="125"/>
        <end position="151"/>
    </location>
</feature>
<keyword evidence="4 6" id="KW-1133">Transmembrane helix</keyword>
<dbReference type="InterPro" id="IPR051401">
    <property type="entry name" value="GtrA_CellWall_Glycosyl"/>
</dbReference>
<gene>
    <name evidence="8" type="ORF">SAMN05660209_03014</name>
</gene>
<dbReference type="STRING" id="1137993.SAMN05660209_03014"/>
<keyword evidence="5 6" id="KW-0472">Membrane</keyword>
<evidence type="ECO:0000256" key="4">
    <source>
        <dbReference type="ARBA" id="ARBA00022989"/>
    </source>
</evidence>
<dbReference type="InterPro" id="IPR007267">
    <property type="entry name" value="GtrA_DPMS_TM"/>
</dbReference>
<comment type="similarity">
    <text evidence="2">Belongs to the GtrA family.</text>
</comment>
<accession>A0A1H3KBZ2</accession>
<dbReference type="RefSeq" id="WP_244522588.1">
    <property type="nucleotide sequence ID" value="NZ_FNOT01000007.1"/>
</dbReference>
<sequence>MTCPSLLTCRPAVDNAVDNVVARVRAEDTLAQFARFVLVGGATTLVYAVLFTVLEGFGYLPAHVAATAVSTVLANEFHRRLTFHAGERVHWLTAQLEAGGVSVIGLFLTSASLGVLNALVPDASVLAQVALVVTVTGLVGLMRFVALRWLFRPRAARTA</sequence>
<dbReference type="Proteomes" id="UP000198921">
    <property type="component" value="Unassembled WGS sequence"/>
</dbReference>
<feature type="transmembrane region" description="Helical" evidence="6">
    <location>
        <begin position="33"/>
        <end position="54"/>
    </location>
</feature>
<dbReference type="EMBL" id="FNOT01000007">
    <property type="protein sequence ID" value="SDY49429.1"/>
    <property type="molecule type" value="Genomic_DNA"/>
</dbReference>
<dbReference type="PANTHER" id="PTHR38459:SF1">
    <property type="entry name" value="PROPHAGE BACTOPRENOL-LINKED GLUCOSE TRANSLOCASE HOMOLOG"/>
    <property type="match status" value="1"/>
</dbReference>
<feature type="transmembrane region" description="Helical" evidence="6">
    <location>
        <begin position="60"/>
        <end position="77"/>
    </location>
</feature>
<dbReference type="Pfam" id="PF04138">
    <property type="entry name" value="GtrA_DPMS_TM"/>
    <property type="match status" value="1"/>
</dbReference>
<evidence type="ECO:0000256" key="6">
    <source>
        <dbReference type="SAM" id="Phobius"/>
    </source>
</evidence>
<comment type="subcellular location">
    <subcellularLocation>
        <location evidence="1">Membrane</location>
        <topology evidence="1">Multi-pass membrane protein</topology>
    </subcellularLocation>
</comment>
<evidence type="ECO:0000259" key="7">
    <source>
        <dbReference type="Pfam" id="PF04138"/>
    </source>
</evidence>
<name>A0A1H3KBZ2_9ACTN</name>
<evidence type="ECO:0000313" key="9">
    <source>
        <dbReference type="Proteomes" id="UP000198921"/>
    </source>
</evidence>
<protein>
    <submittedName>
        <fullName evidence="8">Putative flippase GtrA (Transmembrane translocase of bactoprenol-linked glucose)</fullName>
    </submittedName>
</protein>
<proteinExistence type="inferred from homology"/>
<evidence type="ECO:0000256" key="2">
    <source>
        <dbReference type="ARBA" id="ARBA00009399"/>
    </source>
</evidence>
<evidence type="ECO:0000256" key="1">
    <source>
        <dbReference type="ARBA" id="ARBA00004141"/>
    </source>
</evidence>
<reference evidence="9" key="1">
    <citation type="submission" date="2016-10" db="EMBL/GenBank/DDBJ databases">
        <authorList>
            <person name="Varghese N."/>
            <person name="Submissions S."/>
        </authorList>
    </citation>
    <scope>NUCLEOTIDE SEQUENCE [LARGE SCALE GENOMIC DNA]</scope>
    <source>
        <strain evidence="9">DSM 45422</strain>
    </source>
</reference>
<feature type="transmembrane region" description="Helical" evidence="6">
    <location>
        <begin position="98"/>
        <end position="119"/>
    </location>
</feature>
<keyword evidence="3 6" id="KW-0812">Transmembrane</keyword>
<dbReference type="AlphaFoldDB" id="A0A1H3KBZ2"/>
<dbReference type="GO" id="GO:0005886">
    <property type="term" value="C:plasma membrane"/>
    <property type="evidence" value="ECO:0007669"/>
    <property type="project" value="TreeGrafter"/>
</dbReference>
<organism evidence="8 9">
    <name type="scientific">Geodermatophilus africanus</name>
    <dbReference type="NCBI Taxonomy" id="1137993"/>
    <lineage>
        <taxon>Bacteria</taxon>
        <taxon>Bacillati</taxon>
        <taxon>Actinomycetota</taxon>
        <taxon>Actinomycetes</taxon>
        <taxon>Geodermatophilales</taxon>
        <taxon>Geodermatophilaceae</taxon>
        <taxon>Geodermatophilus</taxon>
    </lineage>
</organism>
<evidence type="ECO:0000313" key="8">
    <source>
        <dbReference type="EMBL" id="SDY49429.1"/>
    </source>
</evidence>
<evidence type="ECO:0000256" key="3">
    <source>
        <dbReference type="ARBA" id="ARBA00022692"/>
    </source>
</evidence>
<dbReference type="GO" id="GO:0000271">
    <property type="term" value="P:polysaccharide biosynthetic process"/>
    <property type="evidence" value="ECO:0007669"/>
    <property type="project" value="InterPro"/>
</dbReference>
<feature type="domain" description="GtrA/DPMS transmembrane" evidence="7">
    <location>
        <begin position="35"/>
        <end position="149"/>
    </location>
</feature>
<evidence type="ECO:0000256" key="5">
    <source>
        <dbReference type="ARBA" id="ARBA00023136"/>
    </source>
</evidence>
<dbReference type="PANTHER" id="PTHR38459">
    <property type="entry name" value="PROPHAGE BACTOPRENOL-LINKED GLUCOSE TRANSLOCASE HOMOLOG"/>
    <property type="match status" value="1"/>
</dbReference>